<evidence type="ECO:0000313" key="3">
    <source>
        <dbReference type="Proteomes" id="UP000000673"/>
    </source>
</evidence>
<dbReference type="EnsemblMetazoa" id="ADAC010389-RA">
    <property type="protein sequence ID" value="ADAC010389-PA"/>
    <property type="gene ID" value="ADAC010389"/>
</dbReference>
<evidence type="ECO:0008006" key="4">
    <source>
        <dbReference type="Google" id="ProtNLM"/>
    </source>
</evidence>
<reference evidence="1" key="2">
    <citation type="submission" date="2010-05" db="EMBL/GenBank/DDBJ databases">
        <authorList>
            <person name="Almeida L.G."/>
            <person name="Nicolas M.F."/>
            <person name="Souza R.C."/>
            <person name="Vasconcelos A.T.R."/>
        </authorList>
    </citation>
    <scope>NUCLEOTIDE SEQUENCE</scope>
</reference>
<dbReference type="PANTHER" id="PTHR12486">
    <property type="entry name" value="APRATAXIN-RELATED"/>
    <property type="match status" value="1"/>
</dbReference>
<dbReference type="GO" id="GO:0033699">
    <property type="term" value="F:DNA 5'-adenosine monophosphate hydrolase activity"/>
    <property type="evidence" value="ECO:0007669"/>
    <property type="project" value="TreeGrafter"/>
</dbReference>
<dbReference type="SUPFAM" id="SSF54197">
    <property type="entry name" value="HIT-like"/>
    <property type="match status" value="1"/>
</dbReference>
<reference evidence="1" key="3">
    <citation type="journal article" date="2013" name="Nucleic Acids Res.">
        <title>The genome of Anopheles darlingi, the main neotropical malaria vector.</title>
        <authorList>
            <person name="Marinotti O."/>
            <person name="Cerqueira G.C."/>
            <person name="de Almeida L.G."/>
            <person name="Ferro M.I."/>
            <person name="Loreto E.L."/>
            <person name="Zaha A."/>
            <person name="Teixeira S.M."/>
            <person name="Wespiser A.R."/>
            <person name="Almeida E Silva A."/>
            <person name="Schlindwein A.D."/>
            <person name="Pacheco A.C."/>
            <person name="Silva A.L."/>
            <person name="Graveley B.R."/>
            <person name="Walenz B.P."/>
            <person name="Lima Bde A."/>
            <person name="Ribeiro C.A."/>
            <person name="Nunes-Silva C.G."/>
            <person name="de Carvalho C.R."/>
            <person name="Soares C.M."/>
            <person name="de Menezes C.B."/>
            <person name="Matiolli C."/>
            <person name="Caffrey D."/>
            <person name="Araujo D.A."/>
            <person name="de Oliveira D.M."/>
            <person name="Golenbock D."/>
            <person name="Grisard E.C."/>
            <person name="Fantinatti-Garboggini F."/>
            <person name="de Carvalho F.M."/>
            <person name="Barcellos F.G."/>
            <person name="Prosdocimi F."/>
            <person name="May G."/>
            <person name="Azevedo Junior G.M."/>
            <person name="Guimaraes G.M."/>
            <person name="Goldman G.H."/>
            <person name="Padilha I.Q."/>
            <person name="Batista Jda S."/>
            <person name="Ferro J.A."/>
            <person name="Ribeiro J.M."/>
            <person name="Fietto J.L."/>
            <person name="Dabbas K.M."/>
            <person name="Cerdeira L."/>
            <person name="Agnez-Lima L.F."/>
            <person name="Brocchi M."/>
            <person name="de Carvalho M.O."/>
            <person name="Teixeira Mde M."/>
            <person name="Diniz Maia Mde M."/>
            <person name="Goldman M.H."/>
            <person name="Cruz Schneider M.P."/>
            <person name="Felipe M.S."/>
            <person name="Hungria M."/>
            <person name="Nicolas M.F."/>
            <person name="Pereira M."/>
            <person name="Montes M.A."/>
            <person name="Cantao M.E."/>
            <person name="Vincentz M."/>
            <person name="Rafael M.S."/>
            <person name="Silverman N."/>
            <person name="Stoco P.H."/>
            <person name="Souza R.C."/>
            <person name="Vicentini R."/>
            <person name="Gazzinelli R.T."/>
            <person name="Neves Rde O."/>
            <person name="Silva R."/>
            <person name="Astolfi-Filho S."/>
            <person name="Maciel T.E."/>
            <person name="Urmenyi T.P."/>
            <person name="Tadei W.P."/>
            <person name="Camargo E.P."/>
            <person name="de Vasconcelos A.T."/>
        </authorList>
    </citation>
    <scope>NUCLEOTIDE SEQUENCE</scope>
</reference>
<gene>
    <name evidence="1" type="ORF">AND_010389</name>
</gene>
<evidence type="ECO:0000313" key="1">
    <source>
        <dbReference type="EMBL" id="ETN58039.1"/>
    </source>
</evidence>
<dbReference type="GO" id="GO:0003725">
    <property type="term" value="F:double-stranded RNA binding"/>
    <property type="evidence" value="ECO:0007669"/>
    <property type="project" value="TreeGrafter"/>
</dbReference>
<dbReference type="PANTHER" id="PTHR12486:SF4">
    <property type="entry name" value="APRATAXIN"/>
    <property type="match status" value="1"/>
</dbReference>
<dbReference type="EMBL" id="ADMH02002178">
    <property type="protein sequence ID" value="ETN58039.1"/>
    <property type="molecule type" value="Genomic_DNA"/>
</dbReference>
<evidence type="ECO:0000313" key="2">
    <source>
        <dbReference type="EnsemblMetazoa" id="ADAC010389-PA"/>
    </source>
</evidence>
<organism evidence="1">
    <name type="scientific">Anopheles darlingi</name>
    <name type="common">Mosquito</name>
    <dbReference type="NCBI Taxonomy" id="43151"/>
    <lineage>
        <taxon>Eukaryota</taxon>
        <taxon>Metazoa</taxon>
        <taxon>Ecdysozoa</taxon>
        <taxon>Arthropoda</taxon>
        <taxon>Hexapoda</taxon>
        <taxon>Insecta</taxon>
        <taxon>Pterygota</taxon>
        <taxon>Neoptera</taxon>
        <taxon>Endopterygota</taxon>
        <taxon>Diptera</taxon>
        <taxon>Nematocera</taxon>
        <taxon>Culicoidea</taxon>
        <taxon>Culicidae</taxon>
        <taxon>Anophelinae</taxon>
        <taxon>Anopheles</taxon>
    </lineage>
</organism>
<accession>W5J5J7</accession>
<dbReference type="GO" id="GO:0000012">
    <property type="term" value="P:single strand break repair"/>
    <property type="evidence" value="ECO:0007669"/>
    <property type="project" value="TreeGrafter"/>
</dbReference>
<proteinExistence type="predicted"/>
<reference evidence="2" key="4">
    <citation type="submission" date="2015-06" db="UniProtKB">
        <authorList>
            <consortium name="EnsemblMetazoa"/>
        </authorList>
    </citation>
    <scope>IDENTIFICATION</scope>
</reference>
<dbReference type="InterPro" id="IPR036265">
    <property type="entry name" value="HIT-like_sf"/>
</dbReference>
<sequence length="105" mass="12152">MDSAQYQVLTSDQCVVMLDLLPVAAFHFLVLSKKEIDSLYEDIPLLQHMHEMGLEAAKKTGLPTERFDLGYHQRLSQRRLHLHVVSRDYNSPHLRGKFKFKKASS</sequence>
<dbReference type="GO" id="GO:0003697">
    <property type="term" value="F:single-stranded DNA binding"/>
    <property type="evidence" value="ECO:0007669"/>
    <property type="project" value="TreeGrafter"/>
</dbReference>
<name>W5J5J7_ANODA</name>
<dbReference type="Pfam" id="PF11969">
    <property type="entry name" value="DcpS_C"/>
    <property type="match status" value="1"/>
</dbReference>
<dbReference type="Proteomes" id="UP000000673">
    <property type="component" value="Unassembled WGS sequence"/>
</dbReference>
<dbReference type="AlphaFoldDB" id="W5J5J7"/>
<dbReference type="VEuPathDB" id="VectorBase:ADAC010389"/>
<dbReference type="STRING" id="43151.W5J5J7"/>
<dbReference type="GO" id="GO:0005634">
    <property type="term" value="C:nucleus"/>
    <property type="evidence" value="ECO:0007669"/>
    <property type="project" value="TreeGrafter"/>
</dbReference>
<dbReference type="GO" id="GO:1990165">
    <property type="term" value="F:single-strand break-containing DNA binding"/>
    <property type="evidence" value="ECO:0007669"/>
    <property type="project" value="TreeGrafter"/>
</dbReference>
<dbReference type="eggNOG" id="KOG0562">
    <property type="taxonomic scope" value="Eukaryota"/>
</dbReference>
<dbReference type="OMA" id="LLKHESM"/>
<keyword evidence="3" id="KW-1185">Reference proteome</keyword>
<protein>
    <recommendedName>
        <fullName evidence="4">HIT domain-containing protein</fullName>
    </recommendedName>
</protein>
<dbReference type="Gene3D" id="3.30.428.10">
    <property type="entry name" value="HIT-like"/>
    <property type="match status" value="1"/>
</dbReference>
<dbReference type="HOGENOM" id="CLU_2238848_0_0_1"/>
<dbReference type="GO" id="GO:0030983">
    <property type="term" value="F:mismatched DNA binding"/>
    <property type="evidence" value="ECO:0007669"/>
    <property type="project" value="TreeGrafter"/>
</dbReference>
<reference evidence="1 3" key="1">
    <citation type="journal article" date="2010" name="BMC Genomics">
        <title>Combination of measures distinguishes pre-miRNAs from other stem-loops in the genome of the newly sequenced Anopheles darlingi.</title>
        <authorList>
            <person name="Mendes N.D."/>
            <person name="Freitas A.T."/>
            <person name="Vasconcelos A.T."/>
            <person name="Sagot M.F."/>
        </authorList>
    </citation>
    <scope>NUCLEOTIDE SEQUENCE</scope>
</reference>